<dbReference type="InterPro" id="IPR002562">
    <property type="entry name" value="3'-5'_exonuclease_dom"/>
</dbReference>
<dbReference type="GO" id="GO:0003676">
    <property type="term" value="F:nucleic acid binding"/>
    <property type="evidence" value="ECO:0007669"/>
    <property type="project" value="InterPro"/>
</dbReference>
<feature type="domain" description="3'-5' exonuclease" evidence="1">
    <location>
        <begin position="28"/>
        <end position="197"/>
    </location>
</feature>
<evidence type="ECO:0000313" key="2">
    <source>
        <dbReference type="EMBL" id="HJA99262.1"/>
    </source>
</evidence>
<dbReference type="InterPro" id="IPR012337">
    <property type="entry name" value="RNaseH-like_sf"/>
</dbReference>
<keyword evidence="2" id="KW-0269">Exonuclease</keyword>
<dbReference type="CDD" id="cd06141">
    <property type="entry name" value="WRN_exo"/>
    <property type="match status" value="1"/>
</dbReference>
<organism evidence="2 3">
    <name type="scientific">Candidatus Alistipes avicola</name>
    <dbReference type="NCBI Taxonomy" id="2838432"/>
    <lineage>
        <taxon>Bacteria</taxon>
        <taxon>Pseudomonadati</taxon>
        <taxon>Bacteroidota</taxon>
        <taxon>Bacteroidia</taxon>
        <taxon>Bacteroidales</taxon>
        <taxon>Rikenellaceae</taxon>
        <taxon>Alistipes</taxon>
    </lineage>
</organism>
<dbReference type="PANTHER" id="PTHR47765">
    <property type="entry name" value="3'-5' EXONUCLEASE DOMAIN-CONTAINING PROTEIN"/>
    <property type="match status" value="1"/>
</dbReference>
<dbReference type="Pfam" id="PF01612">
    <property type="entry name" value="DNA_pol_A_exo1"/>
    <property type="match status" value="1"/>
</dbReference>
<keyword evidence="2" id="KW-0540">Nuclease</keyword>
<name>A0A9D2L4W4_9BACT</name>
<dbReference type="Gene3D" id="3.30.420.10">
    <property type="entry name" value="Ribonuclease H-like superfamily/Ribonuclease H"/>
    <property type="match status" value="1"/>
</dbReference>
<dbReference type="GO" id="GO:0008408">
    <property type="term" value="F:3'-5' exonuclease activity"/>
    <property type="evidence" value="ECO:0007669"/>
    <property type="project" value="InterPro"/>
</dbReference>
<gene>
    <name evidence="2" type="ORF">H9779_06680</name>
</gene>
<protein>
    <submittedName>
        <fullName evidence="2">3'-5' exonuclease domain-containing protein 2</fullName>
    </submittedName>
</protein>
<proteinExistence type="predicted"/>
<reference evidence="2" key="1">
    <citation type="journal article" date="2021" name="PeerJ">
        <title>Extensive microbial diversity within the chicken gut microbiome revealed by metagenomics and culture.</title>
        <authorList>
            <person name="Gilroy R."/>
            <person name="Ravi A."/>
            <person name="Getino M."/>
            <person name="Pursley I."/>
            <person name="Horton D.L."/>
            <person name="Alikhan N.F."/>
            <person name="Baker D."/>
            <person name="Gharbi K."/>
            <person name="Hall N."/>
            <person name="Watson M."/>
            <person name="Adriaenssens E.M."/>
            <person name="Foster-Nyarko E."/>
            <person name="Jarju S."/>
            <person name="Secka A."/>
            <person name="Antonio M."/>
            <person name="Oren A."/>
            <person name="Chaudhuri R.R."/>
            <person name="La Ragione R."/>
            <person name="Hildebrand F."/>
            <person name="Pallen M.J."/>
        </authorList>
    </citation>
    <scope>NUCLEOTIDE SEQUENCE</scope>
    <source>
        <strain evidence="2">CHK169-11906</strain>
    </source>
</reference>
<evidence type="ECO:0000259" key="1">
    <source>
        <dbReference type="SMART" id="SM00474"/>
    </source>
</evidence>
<dbReference type="InterPro" id="IPR036397">
    <property type="entry name" value="RNaseH_sf"/>
</dbReference>
<reference evidence="2" key="2">
    <citation type="submission" date="2021-04" db="EMBL/GenBank/DDBJ databases">
        <authorList>
            <person name="Gilroy R."/>
        </authorList>
    </citation>
    <scope>NUCLEOTIDE SEQUENCE</scope>
    <source>
        <strain evidence="2">CHK169-11906</strain>
    </source>
</reference>
<accession>A0A9D2L4W4</accession>
<dbReference type="Proteomes" id="UP000824259">
    <property type="component" value="Unassembled WGS sequence"/>
</dbReference>
<evidence type="ECO:0000313" key="3">
    <source>
        <dbReference type="Proteomes" id="UP000824259"/>
    </source>
</evidence>
<dbReference type="PANTHER" id="PTHR47765:SF2">
    <property type="entry name" value="EXONUCLEASE MUT-7 HOMOLOG"/>
    <property type="match status" value="1"/>
</dbReference>
<keyword evidence="2" id="KW-0378">Hydrolase</keyword>
<dbReference type="SMART" id="SM00474">
    <property type="entry name" value="35EXOc"/>
    <property type="match status" value="1"/>
</dbReference>
<comment type="caution">
    <text evidence="2">The sequence shown here is derived from an EMBL/GenBank/DDBJ whole genome shotgun (WGS) entry which is preliminary data.</text>
</comment>
<dbReference type="EMBL" id="DWYR01000020">
    <property type="protein sequence ID" value="HJA99262.1"/>
    <property type="molecule type" value="Genomic_DNA"/>
</dbReference>
<dbReference type="GO" id="GO:0006139">
    <property type="term" value="P:nucleobase-containing compound metabolic process"/>
    <property type="evidence" value="ECO:0007669"/>
    <property type="project" value="InterPro"/>
</dbReference>
<sequence>MTKPIIFPANISNDDTALLPAIEFDGPISIIDTESQIKAACRYLAGQPIIGFDTETRPSFRAGVINRVALLQLSSAERSFLFRLNKIPLDKAIIKLLESKEILKIGIDIKGDLRALHNIRHFQERNFIDLQHFVEDWGIAEKSLRKISAIVLGKRVSKAQRLSNWEATQLTPGQQLYAATDAWVCTRIYDQLLHTPKPKKRKNDATNPSAQR</sequence>
<dbReference type="InterPro" id="IPR052408">
    <property type="entry name" value="Exonuclease_MUT-7-like"/>
</dbReference>
<dbReference type="AlphaFoldDB" id="A0A9D2L4W4"/>
<dbReference type="SUPFAM" id="SSF53098">
    <property type="entry name" value="Ribonuclease H-like"/>
    <property type="match status" value="1"/>
</dbReference>